<dbReference type="EMBL" id="VDHJ01000001">
    <property type="protein sequence ID" value="TNM00522.1"/>
    <property type="molecule type" value="Genomic_DNA"/>
</dbReference>
<name>A0A5C4U6K0_9CORY</name>
<sequence length="88" mass="9584">MLSLLLATTFGCGVFIAAAHVVNRRFLAPLYDVLANLLAFICATVSSYLLREWIPMVLAATAVACWLLLAGRTYRAYRDGIPATGHRA</sequence>
<keyword evidence="1" id="KW-0472">Membrane</keyword>
<dbReference type="OrthoDB" id="4409893at2"/>
<keyword evidence="1" id="KW-1133">Transmembrane helix</keyword>
<feature type="transmembrane region" description="Helical" evidence="1">
    <location>
        <begin position="29"/>
        <end position="50"/>
    </location>
</feature>
<protein>
    <submittedName>
        <fullName evidence="2">Uncharacterized protein</fullName>
    </submittedName>
</protein>
<evidence type="ECO:0000313" key="2">
    <source>
        <dbReference type="EMBL" id="TNM00522.1"/>
    </source>
</evidence>
<feature type="transmembrane region" description="Helical" evidence="1">
    <location>
        <begin position="57"/>
        <end position="74"/>
    </location>
</feature>
<dbReference type="AlphaFoldDB" id="A0A5C4U6K0"/>
<comment type="caution">
    <text evidence="2">The sequence shown here is derived from an EMBL/GenBank/DDBJ whole genome shotgun (WGS) entry which is preliminary data.</text>
</comment>
<evidence type="ECO:0000313" key="3">
    <source>
        <dbReference type="Proteomes" id="UP000312032"/>
    </source>
</evidence>
<gene>
    <name evidence="2" type="ORF">FHE74_00835</name>
</gene>
<keyword evidence="1" id="KW-0812">Transmembrane</keyword>
<reference evidence="2 3" key="1">
    <citation type="submission" date="2019-06" db="EMBL/GenBank/DDBJ databases">
        <authorList>
            <person name="Li J."/>
        </authorList>
    </citation>
    <scope>NUCLEOTIDE SEQUENCE [LARGE SCALE GENOMIC DNA]</scope>
    <source>
        <strain evidence="2 3">LMG 28165</strain>
    </source>
</reference>
<organism evidence="2 3">
    <name type="scientific">Corynebacterium tapiri</name>
    <dbReference type="NCBI Taxonomy" id="1448266"/>
    <lineage>
        <taxon>Bacteria</taxon>
        <taxon>Bacillati</taxon>
        <taxon>Actinomycetota</taxon>
        <taxon>Actinomycetes</taxon>
        <taxon>Mycobacteriales</taxon>
        <taxon>Corynebacteriaceae</taxon>
        <taxon>Corynebacterium</taxon>
    </lineage>
</organism>
<accession>A0A5C4U6K0</accession>
<dbReference type="Proteomes" id="UP000312032">
    <property type="component" value="Unassembled WGS sequence"/>
</dbReference>
<proteinExistence type="predicted"/>
<evidence type="ECO:0000256" key="1">
    <source>
        <dbReference type="SAM" id="Phobius"/>
    </source>
</evidence>
<keyword evidence="3" id="KW-1185">Reference proteome</keyword>
<dbReference type="RefSeq" id="WP_139464520.1">
    <property type="nucleotide sequence ID" value="NZ_VDHJ01000001.1"/>
</dbReference>